<dbReference type="SUPFAM" id="SSF143865">
    <property type="entry name" value="CorA soluble domain-like"/>
    <property type="match status" value="1"/>
</dbReference>
<evidence type="ECO:0000256" key="2">
    <source>
        <dbReference type="ARBA" id="ARBA00005272"/>
    </source>
</evidence>
<dbReference type="InterPro" id="IPR036188">
    <property type="entry name" value="FAD/NAD-bd_sf"/>
</dbReference>
<name>A0A5Q0BKI6_9GAMM</name>
<feature type="domain" description="FAD/NAD(P)-binding" evidence="6">
    <location>
        <begin position="11"/>
        <end position="346"/>
    </location>
</feature>
<dbReference type="OrthoDB" id="9781621at2"/>
<sequence length="527" mass="58186">MQIFTVDERHRIVIVGGGAGGLELATRLGNTLGRRNKAIVTLLDYSPTHVWKPLLHEVAAGTLEPLDEALEYLGHSADNHYRFFPGRMNGLDRGKKEIRLESVLNEKGEEIVSGQCIGYDTLVMAVGSLSNDFGIKGVAEHCLFIDTQAEAEQFHRQFMEAYLRAQNQPKSSQRLEIVIVGGGATGIELSAELHRIVQALCEINAYRYDGGRPAEVGICIIEAAERLLPGLPPYLSAATSRQLEKLGIAVLTGERVLEVTREGLKTGKIPHVPAHIKVWAAGVKAPAFLLELDGLETNAINQLIVRRTLQTSLDDNIFVIGDCAACPQPHSNRNVPPTAQAAHQEASLTYTNILRRLHGKKLLEYSYRDYGCLVTFGKYSTVGTLMGNLLGQVFIEGFMARLVYLSLYKMHQAALFGAFRTALLAVVDTFTHGSWLNYGKIDARCARAPRGFASGPGYPLYAIMDAIVDQYSPVLLDFQLRLERIEADIFASRFNHETLVKLYELKREMLLLQTAAVPLLDICNALT</sequence>
<comment type="similarity">
    <text evidence="2">Belongs to the NADH dehydrogenase family.</text>
</comment>
<evidence type="ECO:0000256" key="5">
    <source>
        <dbReference type="ARBA" id="ARBA00023002"/>
    </source>
</evidence>
<keyword evidence="5" id="KW-0560">Oxidoreductase</keyword>
<accession>A0A5Q0BKI6</accession>
<dbReference type="PANTHER" id="PTHR42913:SF3">
    <property type="entry name" value="64 KDA MITOCHONDRIAL NADH DEHYDROGENASE (EUROFUNG)"/>
    <property type="match status" value="1"/>
</dbReference>
<evidence type="ECO:0000256" key="1">
    <source>
        <dbReference type="ARBA" id="ARBA00001974"/>
    </source>
</evidence>
<evidence type="ECO:0000313" key="7">
    <source>
        <dbReference type="EMBL" id="QFY44435.1"/>
    </source>
</evidence>
<keyword evidence="3" id="KW-0285">Flavoprotein</keyword>
<dbReference type="GO" id="GO:0003955">
    <property type="term" value="F:NAD(P)H dehydrogenase (quinone) activity"/>
    <property type="evidence" value="ECO:0007669"/>
    <property type="project" value="TreeGrafter"/>
</dbReference>
<dbReference type="RefSeq" id="WP_153250399.1">
    <property type="nucleotide sequence ID" value="NZ_CP044205.1"/>
</dbReference>
<keyword evidence="8" id="KW-1185">Reference proteome</keyword>
<dbReference type="Proteomes" id="UP000325755">
    <property type="component" value="Chromosome"/>
</dbReference>
<comment type="cofactor">
    <cofactor evidence="1">
        <name>FAD</name>
        <dbReference type="ChEBI" id="CHEBI:57692"/>
    </cofactor>
</comment>
<gene>
    <name evidence="7" type="ORF">F6R98_18835</name>
</gene>
<dbReference type="InterPro" id="IPR051169">
    <property type="entry name" value="NADH-Q_oxidoreductase"/>
</dbReference>
<dbReference type="SUPFAM" id="SSF51905">
    <property type="entry name" value="FAD/NAD(P)-binding domain"/>
    <property type="match status" value="2"/>
</dbReference>
<evidence type="ECO:0000256" key="4">
    <source>
        <dbReference type="ARBA" id="ARBA00022827"/>
    </source>
</evidence>
<organism evidence="7 8">
    <name type="scientific">Candidatus Methylospira mobilis</name>
    <dbReference type="NCBI Taxonomy" id="1808979"/>
    <lineage>
        <taxon>Bacteria</taxon>
        <taxon>Pseudomonadati</taxon>
        <taxon>Pseudomonadota</taxon>
        <taxon>Gammaproteobacteria</taxon>
        <taxon>Methylococcales</taxon>
        <taxon>Methylococcaceae</taxon>
        <taxon>Candidatus Methylospira</taxon>
    </lineage>
</organism>
<dbReference type="AlphaFoldDB" id="A0A5Q0BKI6"/>
<dbReference type="Pfam" id="PF07992">
    <property type="entry name" value="Pyr_redox_2"/>
    <property type="match status" value="1"/>
</dbReference>
<dbReference type="InterPro" id="IPR023753">
    <property type="entry name" value="FAD/NAD-binding_dom"/>
</dbReference>
<reference evidence="7 8" key="1">
    <citation type="submission" date="2019-09" db="EMBL/GenBank/DDBJ databases">
        <title>Ecophysiology of the spiral-shaped methanotroph Methylospira mobilis as revealed by the complete genome sequence.</title>
        <authorList>
            <person name="Oshkin I.Y."/>
            <person name="Dedysh S.N."/>
            <person name="Miroshnikov K."/>
            <person name="Danilova O.V."/>
            <person name="Hakobyan A."/>
            <person name="Liesack W."/>
        </authorList>
    </citation>
    <scope>NUCLEOTIDE SEQUENCE [LARGE SCALE GENOMIC DNA]</scope>
    <source>
        <strain evidence="7 8">Shm1</strain>
    </source>
</reference>
<dbReference type="PRINTS" id="PR00368">
    <property type="entry name" value="FADPNR"/>
</dbReference>
<proteinExistence type="inferred from homology"/>
<evidence type="ECO:0000313" key="8">
    <source>
        <dbReference type="Proteomes" id="UP000325755"/>
    </source>
</evidence>
<dbReference type="EMBL" id="CP044205">
    <property type="protein sequence ID" value="QFY44435.1"/>
    <property type="molecule type" value="Genomic_DNA"/>
</dbReference>
<dbReference type="InterPro" id="IPR045861">
    <property type="entry name" value="CorA_cytoplasmic_dom"/>
</dbReference>
<dbReference type="PRINTS" id="PR00411">
    <property type="entry name" value="PNDRDTASEI"/>
</dbReference>
<evidence type="ECO:0000259" key="6">
    <source>
        <dbReference type="Pfam" id="PF07992"/>
    </source>
</evidence>
<dbReference type="GO" id="GO:0019646">
    <property type="term" value="P:aerobic electron transport chain"/>
    <property type="evidence" value="ECO:0007669"/>
    <property type="project" value="TreeGrafter"/>
</dbReference>
<dbReference type="Gene3D" id="1.20.58.340">
    <property type="entry name" value="Magnesium transport protein CorA, transmembrane region"/>
    <property type="match status" value="1"/>
</dbReference>
<dbReference type="PANTHER" id="PTHR42913">
    <property type="entry name" value="APOPTOSIS-INDUCING FACTOR 1"/>
    <property type="match status" value="1"/>
</dbReference>
<dbReference type="InParanoid" id="A0A5Q0BKI6"/>
<evidence type="ECO:0000256" key="3">
    <source>
        <dbReference type="ARBA" id="ARBA00022630"/>
    </source>
</evidence>
<keyword evidence="4" id="KW-0274">FAD</keyword>
<dbReference type="Gene3D" id="3.50.50.100">
    <property type="match status" value="1"/>
</dbReference>
<dbReference type="KEGG" id="mmob:F6R98_18835"/>
<protein>
    <submittedName>
        <fullName evidence="7">FAD-dependent oxidoreductase</fullName>
    </submittedName>
</protein>